<dbReference type="EMBL" id="JABSTR010000001">
    <property type="protein sequence ID" value="KAH9359476.1"/>
    <property type="molecule type" value="Genomic_DNA"/>
</dbReference>
<dbReference type="AlphaFoldDB" id="A0A9J6FBG4"/>
<comment type="caution">
    <text evidence="2">The sequence shown here is derived from an EMBL/GenBank/DDBJ whole genome shotgun (WGS) entry which is preliminary data.</text>
</comment>
<evidence type="ECO:0000313" key="3">
    <source>
        <dbReference type="Proteomes" id="UP000821853"/>
    </source>
</evidence>
<dbReference type="OrthoDB" id="6429055at2759"/>
<evidence type="ECO:0000313" key="2">
    <source>
        <dbReference type="EMBL" id="KAH9359476.1"/>
    </source>
</evidence>
<feature type="compositionally biased region" description="Polar residues" evidence="1">
    <location>
        <begin position="91"/>
        <end position="108"/>
    </location>
</feature>
<accession>A0A9J6FBG4</accession>
<feature type="compositionally biased region" description="Polar residues" evidence="1">
    <location>
        <begin position="158"/>
        <end position="178"/>
    </location>
</feature>
<dbReference type="VEuPathDB" id="VectorBase:HLOH_047657"/>
<evidence type="ECO:0000256" key="1">
    <source>
        <dbReference type="SAM" id="MobiDB-lite"/>
    </source>
</evidence>
<protein>
    <recommendedName>
        <fullName evidence="4">DDE Tnp4 domain-containing protein</fullName>
    </recommendedName>
</protein>
<gene>
    <name evidence="2" type="ORF">HPB48_015896</name>
</gene>
<name>A0A9J6FBG4_HAELO</name>
<reference evidence="2 3" key="1">
    <citation type="journal article" date="2020" name="Cell">
        <title>Large-Scale Comparative Analyses of Tick Genomes Elucidate Their Genetic Diversity and Vector Capacities.</title>
        <authorList>
            <consortium name="Tick Genome and Microbiome Consortium (TIGMIC)"/>
            <person name="Jia N."/>
            <person name="Wang J."/>
            <person name="Shi W."/>
            <person name="Du L."/>
            <person name="Sun Y."/>
            <person name="Zhan W."/>
            <person name="Jiang J.F."/>
            <person name="Wang Q."/>
            <person name="Zhang B."/>
            <person name="Ji P."/>
            <person name="Bell-Sakyi L."/>
            <person name="Cui X.M."/>
            <person name="Yuan T.T."/>
            <person name="Jiang B.G."/>
            <person name="Yang W.F."/>
            <person name="Lam T.T."/>
            <person name="Chang Q.C."/>
            <person name="Ding S.J."/>
            <person name="Wang X.J."/>
            <person name="Zhu J.G."/>
            <person name="Ruan X.D."/>
            <person name="Zhao L."/>
            <person name="Wei J.T."/>
            <person name="Ye R.Z."/>
            <person name="Que T.C."/>
            <person name="Du C.H."/>
            <person name="Zhou Y.H."/>
            <person name="Cheng J.X."/>
            <person name="Dai P.F."/>
            <person name="Guo W.B."/>
            <person name="Han X.H."/>
            <person name="Huang E.J."/>
            <person name="Li L.F."/>
            <person name="Wei W."/>
            <person name="Gao Y.C."/>
            <person name="Liu J.Z."/>
            <person name="Shao H.Z."/>
            <person name="Wang X."/>
            <person name="Wang C.C."/>
            <person name="Yang T.C."/>
            <person name="Huo Q.B."/>
            <person name="Li W."/>
            <person name="Chen H.Y."/>
            <person name="Chen S.E."/>
            <person name="Zhou L.G."/>
            <person name="Ni X.B."/>
            <person name="Tian J.H."/>
            <person name="Sheng Y."/>
            <person name="Liu T."/>
            <person name="Pan Y.S."/>
            <person name="Xia L.Y."/>
            <person name="Li J."/>
            <person name="Zhao F."/>
            <person name="Cao W.C."/>
        </authorList>
    </citation>
    <scope>NUCLEOTIDE SEQUENCE [LARGE SCALE GENOMIC DNA]</scope>
    <source>
        <strain evidence="2">HaeL-2018</strain>
    </source>
</reference>
<sequence>METTWNFSNFTGFIDGKHINIKCPPNSGTRYLNYKKTFSTVQFGVCDAYYRDALDVRKRLTAYLMTDGVVPWQDKIVTRAGGEVEFPSLGDGSQNADSKVSGTHSQEMGNKDDTMEGTASPAAKRVHVDKPSEGAGVTEAESSEPPAKATPVRRSTPRFKTSLSAAQRTPELTASQQRGRQDCAGDSGV</sequence>
<evidence type="ECO:0008006" key="4">
    <source>
        <dbReference type="Google" id="ProtNLM"/>
    </source>
</evidence>
<dbReference type="Proteomes" id="UP000821853">
    <property type="component" value="Chromosome 1"/>
</dbReference>
<organism evidence="2 3">
    <name type="scientific">Haemaphysalis longicornis</name>
    <name type="common">Bush tick</name>
    <dbReference type="NCBI Taxonomy" id="44386"/>
    <lineage>
        <taxon>Eukaryota</taxon>
        <taxon>Metazoa</taxon>
        <taxon>Ecdysozoa</taxon>
        <taxon>Arthropoda</taxon>
        <taxon>Chelicerata</taxon>
        <taxon>Arachnida</taxon>
        <taxon>Acari</taxon>
        <taxon>Parasitiformes</taxon>
        <taxon>Ixodida</taxon>
        <taxon>Ixodoidea</taxon>
        <taxon>Ixodidae</taxon>
        <taxon>Haemaphysalinae</taxon>
        <taxon>Haemaphysalis</taxon>
    </lineage>
</organism>
<proteinExistence type="predicted"/>
<keyword evidence="3" id="KW-1185">Reference proteome</keyword>
<feature type="region of interest" description="Disordered" evidence="1">
    <location>
        <begin position="84"/>
        <end position="189"/>
    </location>
</feature>